<evidence type="ECO:0000256" key="6">
    <source>
        <dbReference type="ARBA" id="ARBA00023136"/>
    </source>
</evidence>
<feature type="transmembrane region" description="Helical" evidence="7">
    <location>
        <begin position="12"/>
        <end position="32"/>
    </location>
</feature>
<evidence type="ECO:0000256" key="2">
    <source>
        <dbReference type="ARBA" id="ARBA00006528"/>
    </source>
</evidence>
<comment type="similarity">
    <text evidence="2">Belongs to the bile acid:sodium symporter (BASS) (TC 2.A.28) family.</text>
</comment>
<keyword evidence="4" id="KW-0813">Transport</keyword>
<evidence type="ECO:0000313" key="9">
    <source>
        <dbReference type="WBParaSite" id="MBELARI_LOCUS13249"/>
    </source>
</evidence>
<accession>A0AAF3EHE5</accession>
<keyword evidence="6 7" id="KW-0472">Membrane</keyword>
<evidence type="ECO:0000256" key="4">
    <source>
        <dbReference type="ARBA" id="ARBA00022847"/>
    </source>
</evidence>
<dbReference type="PANTHER" id="PTHR10361">
    <property type="entry name" value="SODIUM-BILE ACID COTRANSPORTER"/>
    <property type="match status" value="1"/>
</dbReference>
<name>A0AAF3EHE5_9BILA</name>
<feature type="transmembrane region" description="Helical" evidence="7">
    <location>
        <begin position="241"/>
        <end position="259"/>
    </location>
</feature>
<dbReference type="InterPro" id="IPR002657">
    <property type="entry name" value="BilAc:Na_symport/Acr3"/>
</dbReference>
<dbReference type="GO" id="GO:0016020">
    <property type="term" value="C:membrane"/>
    <property type="evidence" value="ECO:0007669"/>
    <property type="project" value="UniProtKB-SubCell"/>
</dbReference>
<feature type="transmembrane region" description="Helical" evidence="7">
    <location>
        <begin position="406"/>
        <end position="426"/>
    </location>
</feature>
<dbReference type="WBParaSite" id="MBELARI_LOCUS13249">
    <property type="protein sequence ID" value="MBELARI_LOCUS13249"/>
    <property type="gene ID" value="MBELARI_LOCUS13249"/>
</dbReference>
<dbReference type="Proteomes" id="UP000887575">
    <property type="component" value="Unassembled WGS sequence"/>
</dbReference>
<comment type="subcellular location">
    <subcellularLocation>
        <location evidence="1">Membrane</location>
        <topology evidence="1">Multi-pass membrane protein</topology>
    </subcellularLocation>
</comment>
<sequence length="547" mass="60117">MSISSFQPTWFCKTLFIILITLLIILIALRFLPRTLGMAGTKIGRRCCPMLLLLRLLSQVIASAASSVIPVFNYHPTSINDLAEGMNQTVGLRIDVNEEFFQQQQKLDGPYNLQISTFHEEIASIGDESRQFLKKDFAFNNMTRYYSLETTFTIHGHFLGKTGVKARLVLANWDEGPSTRIADDTFNTMEIAVRRSDDSVFLTKIFVGSLVVVISIANILMGCELDLSVVTEVLKRPIGPAIGFFTQFIVMPLLAYAISHTVFTPSGLHSFALGLFVTGCSPGGGASNFWTLLLDGNMNLSVTMTFISTLASLVMMPLWLSLLGHEFLRGFGSTARIKVPYSKILSSLFSLVVPLLIGIAIAKWKPNWAAKGRKVLRPFIIFVLIFVIVFGCLTNTYMWQLMTGKALLGGLLLPWCGFMCGCFIAIGLGRTPYDVTAIAIETGIQNTGIAILLLKWSFPEPDADISALIPVIVACFTPGPLMLGAAVHLTIKKLKKKKEEASIGQEMTTKLAASKKDGEVESNVGASTIAIAYFVKNRIDQSQQFLH</sequence>
<dbReference type="PANTHER" id="PTHR10361:SF28">
    <property type="entry name" value="P3 PROTEIN-RELATED"/>
    <property type="match status" value="1"/>
</dbReference>
<evidence type="ECO:0000256" key="1">
    <source>
        <dbReference type="ARBA" id="ARBA00004141"/>
    </source>
</evidence>
<feature type="transmembrane region" description="Helical" evidence="7">
    <location>
        <begin position="344"/>
        <end position="364"/>
    </location>
</feature>
<dbReference type="AlphaFoldDB" id="A0AAF3EHE5"/>
<evidence type="ECO:0000256" key="5">
    <source>
        <dbReference type="ARBA" id="ARBA00022989"/>
    </source>
</evidence>
<feature type="transmembrane region" description="Helical" evidence="7">
    <location>
        <begin position="302"/>
        <end position="323"/>
    </location>
</feature>
<keyword evidence="3 7" id="KW-0812">Transmembrane</keyword>
<reference evidence="9" key="1">
    <citation type="submission" date="2024-02" db="UniProtKB">
        <authorList>
            <consortium name="WormBaseParasite"/>
        </authorList>
    </citation>
    <scope>IDENTIFICATION</scope>
</reference>
<feature type="transmembrane region" description="Helical" evidence="7">
    <location>
        <begin position="271"/>
        <end position="290"/>
    </location>
</feature>
<feature type="transmembrane region" description="Helical" evidence="7">
    <location>
        <begin position="376"/>
        <end position="394"/>
    </location>
</feature>
<dbReference type="Pfam" id="PF01758">
    <property type="entry name" value="SBF"/>
    <property type="match status" value="1"/>
</dbReference>
<feature type="transmembrane region" description="Helical" evidence="7">
    <location>
        <begin position="201"/>
        <end position="221"/>
    </location>
</feature>
<evidence type="ECO:0000256" key="7">
    <source>
        <dbReference type="SAM" id="Phobius"/>
    </source>
</evidence>
<proteinExistence type="inferred from homology"/>
<protein>
    <submittedName>
        <fullName evidence="9">Uncharacterized protein</fullName>
    </submittedName>
</protein>
<evidence type="ECO:0000256" key="3">
    <source>
        <dbReference type="ARBA" id="ARBA00022692"/>
    </source>
</evidence>
<dbReference type="Gene3D" id="1.20.1530.20">
    <property type="match status" value="1"/>
</dbReference>
<dbReference type="InterPro" id="IPR004710">
    <property type="entry name" value="Bilac:Na_transpt"/>
</dbReference>
<evidence type="ECO:0000313" key="8">
    <source>
        <dbReference type="Proteomes" id="UP000887575"/>
    </source>
</evidence>
<dbReference type="GO" id="GO:0015293">
    <property type="term" value="F:symporter activity"/>
    <property type="evidence" value="ECO:0007669"/>
    <property type="project" value="UniProtKB-KW"/>
</dbReference>
<dbReference type="InterPro" id="IPR038770">
    <property type="entry name" value="Na+/solute_symporter_sf"/>
</dbReference>
<feature type="transmembrane region" description="Helical" evidence="7">
    <location>
        <begin position="465"/>
        <end position="489"/>
    </location>
</feature>
<keyword evidence="4" id="KW-0769">Symport</keyword>
<keyword evidence="8" id="KW-1185">Reference proteome</keyword>
<organism evidence="8 9">
    <name type="scientific">Mesorhabditis belari</name>
    <dbReference type="NCBI Taxonomy" id="2138241"/>
    <lineage>
        <taxon>Eukaryota</taxon>
        <taxon>Metazoa</taxon>
        <taxon>Ecdysozoa</taxon>
        <taxon>Nematoda</taxon>
        <taxon>Chromadorea</taxon>
        <taxon>Rhabditida</taxon>
        <taxon>Rhabditina</taxon>
        <taxon>Rhabditomorpha</taxon>
        <taxon>Rhabditoidea</taxon>
        <taxon>Rhabditidae</taxon>
        <taxon>Mesorhabditinae</taxon>
        <taxon>Mesorhabditis</taxon>
    </lineage>
</organism>
<keyword evidence="5 7" id="KW-1133">Transmembrane helix</keyword>